<reference evidence="4 5" key="1">
    <citation type="submission" date="2020-05" db="EMBL/GenBank/DDBJ databases">
        <title>Genome sequence of Kribbella sandramycini ATCC 39419.</title>
        <authorList>
            <person name="Maclea K.S."/>
            <person name="Fair J.L."/>
        </authorList>
    </citation>
    <scope>NUCLEOTIDE SEQUENCE [LARGE SCALE GENOMIC DNA]</scope>
    <source>
        <strain evidence="4 5">ATCC 39419</strain>
    </source>
</reference>
<dbReference type="RefSeq" id="WP_171670319.1">
    <property type="nucleotide sequence ID" value="NZ_BAAAGT010000018.1"/>
</dbReference>
<accession>A0A7Y4NWZ5</accession>
<feature type="region of interest" description="Disordered" evidence="1">
    <location>
        <begin position="41"/>
        <end position="69"/>
    </location>
</feature>
<sequence length="199" mass="20205">MARKLLMLSGLASVVVAVVTYAAPVSLAGVVDDKAPVTMAASSPSAHSETESGHAEGASAPHGTTVAPMPASLKGKAKVMAPPPGGWPVPSQRSYTITASCSQHASAIRQGAAAWQGLTEGGGTPIECRNGYITDCGGGSNVVGCNWGAGQRIALYMGGVNDDALLVAHEFGHNWYGHSTVQCAAWDSPTTVMSPTICN</sequence>
<evidence type="ECO:0000313" key="3">
    <source>
        <dbReference type="EMBL" id="MBB6568511.1"/>
    </source>
</evidence>
<evidence type="ECO:0000313" key="6">
    <source>
        <dbReference type="Proteomes" id="UP000553957"/>
    </source>
</evidence>
<gene>
    <name evidence="3" type="ORF">HNR71_004148</name>
    <name evidence="4" type="ORF">HPO96_01450</name>
</gene>
<organism evidence="4 5">
    <name type="scientific">Kribbella sandramycini</name>
    <dbReference type="NCBI Taxonomy" id="60450"/>
    <lineage>
        <taxon>Bacteria</taxon>
        <taxon>Bacillati</taxon>
        <taxon>Actinomycetota</taxon>
        <taxon>Actinomycetes</taxon>
        <taxon>Propionibacteriales</taxon>
        <taxon>Kribbellaceae</taxon>
        <taxon>Kribbella</taxon>
    </lineage>
</organism>
<dbReference type="EMBL" id="JABJRC010000001">
    <property type="protein sequence ID" value="NOL38901.1"/>
    <property type="molecule type" value="Genomic_DNA"/>
</dbReference>
<name>A0A7Y4NWZ5_9ACTN</name>
<feature type="signal peptide" evidence="2">
    <location>
        <begin position="1"/>
        <end position="22"/>
    </location>
</feature>
<evidence type="ECO:0000313" key="5">
    <source>
        <dbReference type="Proteomes" id="UP000534306"/>
    </source>
</evidence>
<comment type="caution">
    <text evidence="4">The sequence shown here is derived from an EMBL/GenBank/DDBJ whole genome shotgun (WGS) entry which is preliminary data.</text>
</comment>
<feature type="chain" id="PRO_5044130824" description="Secreted protein" evidence="2">
    <location>
        <begin position="23"/>
        <end position="199"/>
    </location>
</feature>
<dbReference type="Proteomes" id="UP000553957">
    <property type="component" value="Unassembled WGS sequence"/>
</dbReference>
<evidence type="ECO:0000313" key="4">
    <source>
        <dbReference type="EMBL" id="NOL38901.1"/>
    </source>
</evidence>
<evidence type="ECO:0008006" key="7">
    <source>
        <dbReference type="Google" id="ProtNLM"/>
    </source>
</evidence>
<dbReference type="EMBL" id="JACHKF010000001">
    <property type="protein sequence ID" value="MBB6568511.1"/>
    <property type="molecule type" value="Genomic_DNA"/>
</dbReference>
<evidence type="ECO:0000256" key="1">
    <source>
        <dbReference type="SAM" id="MobiDB-lite"/>
    </source>
</evidence>
<reference evidence="3 6" key="2">
    <citation type="submission" date="2020-08" db="EMBL/GenBank/DDBJ databases">
        <title>Sequencing the genomes of 1000 actinobacteria strains.</title>
        <authorList>
            <person name="Klenk H.-P."/>
        </authorList>
    </citation>
    <scope>NUCLEOTIDE SEQUENCE [LARGE SCALE GENOMIC DNA]</scope>
    <source>
        <strain evidence="3 6">DSM 15626</strain>
    </source>
</reference>
<proteinExistence type="predicted"/>
<dbReference type="AlphaFoldDB" id="A0A7Y4NWZ5"/>
<dbReference type="Proteomes" id="UP000534306">
    <property type="component" value="Unassembled WGS sequence"/>
</dbReference>
<keyword evidence="2" id="KW-0732">Signal</keyword>
<keyword evidence="5" id="KW-1185">Reference proteome</keyword>
<evidence type="ECO:0000256" key="2">
    <source>
        <dbReference type="SAM" id="SignalP"/>
    </source>
</evidence>
<protein>
    <recommendedName>
        <fullName evidence="7">Secreted protein</fullName>
    </recommendedName>
</protein>